<protein>
    <recommendedName>
        <fullName evidence="5">DUF3068 domain-containing protein</fullName>
    </recommendedName>
</protein>
<keyword evidence="1" id="KW-0472">Membrane</keyword>
<organism evidence="3 4">
    <name type="scientific">Maioricimonas rarisocia</name>
    <dbReference type="NCBI Taxonomy" id="2528026"/>
    <lineage>
        <taxon>Bacteria</taxon>
        <taxon>Pseudomonadati</taxon>
        <taxon>Planctomycetota</taxon>
        <taxon>Planctomycetia</taxon>
        <taxon>Planctomycetales</taxon>
        <taxon>Planctomycetaceae</taxon>
        <taxon>Maioricimonas</taxon>
    </lineage>
</organism>
<reference evidence="3 4" key="1">
    <citation type="submission" date="2019-02" db="EMBL/GenBank/DDBJ databases">
        <title>Deep-cultivation of Planctomycetes and their phenomic and genomic characterization uncovers novel biology.</title>
        <authorList>
            <person name="Wiegand S."/>
            <person name="Jogler M."/>
            <person name="Boedeker C."/>
            <person name="Pinto D."/>
            <person name="Vollmers J."/>
            <person name="Rivas-Marin E."/>
            <person name="Kohn T."/>
            <person name="Peeters S.H."/>
            <person name="Heuer A."/>
            <person name="Rast P."/>
            <person name="Oberbeckmann S."/>
            <person name="Bunk B."/>
            <person name="Jeske O."/>
            <person name="Meyerdierks A."/>
            <person name="Storesund J.E."/>
            <person name="Kallscheuer N."/>
            <person name="Luecker S."/>
            <person name="Lage O.M."/>
            <person name="Pohl T."/>
            <person name="Merkel B.J."/>
            <person name="Hornburger P."/>
            <person name="Mueller R.-W."/>
            <person name="Bruemmer F."/>
            <person name="Labrenz M."/>
            <person name="Spormann A.M."/>
            <person name="Op den Camp H."/>
            <person name="Overmann J."/>
            <person name="Amann R."/>
            <person name="Jetten M.S.M."/>
            <person name="Mascher T."/>
            <person name="Medema M.H."/>
            <person name="Devos D.P."/>
            <person name="Kaster A.-K."/>
            <person name="Ovreas L."/>
            <person name="Rohde M."/>
            <person name="Galperin M.Y."/>
            <person name="Jogler C."/>
        </authorList>
    </citation>
    <scope>NUCLEOTIDE SEQUENCE [LARGE SCALE GENOMIC DNA]</scope>
    <source>
        <strain evidence="3 4">Mal4</strain>
    </source>
</reference>
<evidence type="ECO:0000313" key="4">
    <source>
        <dbReference type="Proteomes" id="UP000320496"/>
    </source>
</evidence>
<feature type="signal peptide" evidence="2">
    <location>
        <begin position="1"/>
        <end position="22"/>
    </location>
</feature>
<evidence type="ECO:0008006" key="5">
    <source>
        <dbReference type="Google" id="ProtNLM"/>
    </source>
</evidence>
<dbReference type="Proteomes" id="UP000320496">
    <property type="component" value="Chromosome"/>
</dbReference>
<dbReference type="AlphaFoldDB" id="A0A517ZEK6"/>
<keyword evidence="2" id="KW-0732">Signal</keyword>
<proteinExistence type="predicted"/>
<dbReference type="KEGG" id="mri:Mal4_52650"/>
<gene>
    <name evidence="3" type="ORF">Mal4_52650</name>
</gene>
<keyword evidence="1" id="KW-1133">Transmembrane helix</keyword>
<evidence type="ECO:0000256" key="1">
    <source>
        <dbReference type="SAM" id="Phobius"/>
    </source>
</evidence>
<accession>A0A517ZEK6</accession>
<evidence type="ECO:0000256" key="2">
    <source>
        <dbReference type="SAM" id="SignalP"/>
    </source>
</evidence>
<keyword evidence="4" id="KW-1185">Reference proteome</keyword>
<name>A0A517ZEK6_9PLAN</name>
<feature type="transmembrane region" description="Helical" evidence="1">
    <location>
        <begin position="340"/>
        <end position="363"/>
    </location>
</feature>
<keyword evidence="1" id="KW-0812">Transmembrane</keyword>
<dbReference type="EMBL" id="CP036275">
    <property type="protein sequence ID" value="QDU40902.1"/>
    <property type="molecule type" value="Genomic_DNA"/>
</dbReference>
<feature type="chain" id="PRO_5022202366" description="DUF3068 domain-containing protein" evidence="2">
    <location>
        <begin position="23"/>
        <end position="366"/>
    </location>
</feature>
<sequence precursor="true">MRTLLAGTVPSLLCLCLAQARAGDGRDALKYLGLWKSGADAVWSYDIHIDVVVRGIDAGGVVTIGQHRIRQRYLHGKWRVDFLRTRIMFNSGKEEVWEAGDEIKAFADNGSGVRYFSSQDQFGELKLPGADPETRAKLPAPHLYEAFKSHYHREPYHSILEHRAGSTTVTIAPEQIKLRLPSGGVPVPHTHASEDYLVHLSPESGYQPTLIRHGVGLGKQAGVYTETENVLDEVAPGVWAPVRSTRRIFAPEISGNPDTPAAEHELVLDRSRSQFNVDIRPEVFEMAFPPGTVVYDKAKAANYVINEGGQADYDAYARLARQKAEELNARKLTAPIPARGFNTVLLVIANVLGLSAVALVVYCRKR</sequence>
<evidence type="ECO:0000313" key="3">
    <source>
        <dbReference type="EMBL" id="QDU40902.1"/>
    </source>
</evidence>